<dbReference type="PANTHER" id="PTHR44846">
    <property type="entry name" value="MANNOSYL-D-GLYCERATE TRANSPORT/METABOLISM SYSTEM REPRESSOR MNGR-RELATED"/>
    <property type="match status" value="1"/>
</dbReference>
<organism evidence="5 6">
    <name type="scientific">Harenicola maris</name>
    <dbReference type="NCBI Taxonomy" id="2841044"/>
    <lineage>
        <taxon>Bacteria</taxon>
        <taxon>Pseudomonadati</taxon>
        <taxon>Pseudomonadota</taxon>
        <taxon>Alphaproteobacteria</taxon>
        <taxon>Rhodobacterales</taxon>
        <taxon>Paracoccaceae</taxon>
        <taxon>Harenicola</taxon>
    </lineage>
</organism>
<dbReference type="InterPro" id="IPR036388">
    <property type="entry name" value="WH-like_DNA-bd_sf"/>
</dbReference>
<keyword evidence="2" id="KW-0238">DNA-binding</keyword>
<dbReference type="GO" id="GO:0003700">
    <property type="term" value="F:DNA-binding transcription factor activity"/>
    <property type="evidence" value="ECO:0007669"/>
    <property type="project" value="InterPro"/>
</dbReference>
<evidence type="ECO:0000256" key="1">
    <source>
        <dbReference type="ARBA" id="ARBA00023015"/>
    </source>
</evidence>
<dbReference type="AlphaFoldDB" id="A0AAP2CPF4"/>
<dbReference type="Pfam" id="PF00392">
    <property type="entry name" value="GntR"/>
    <property type="match status" value="1"/>
</dbReference>
<accession>A0AAP2CPF4</accession>
<dbReference type="Gene3D" id="1.10.10.10">
    <property type="entry name" value="Winged helix-like DNA-binding domain superfamily/Winged helix DNA-binding domain"/>
    <property type="match status" value="1"/>
</dbReference>
<evidence type="ECO:0000313" key="6">
    <source>
        <dbReference type="Proteomes" id="UP001315686"/>
    </source>
</evidence>
<dbReference type="Proteomes" id="UP001315686">
    <property type="component" value="Unassembled WGS sequence"/>
</dbReference>
<dbReference type="SMART" id="SM00866">
    <property type="entry name" value="UTRA"/>
    <property type="match status" value="1"/>
</dbReference>
<dbReference type="PANTHER" id="PTHR44846:SF1">
    <property type="entry name" value="MANNOSYL-D-GLYCERATE TRANSPORT_METABOLISM SYSTEM REPRESSOR MNGR-RELATED"/>
    <property type="match status" value="1"/>
</dbReference>
<keyword evidence="1" id="KW-0805">Transcription regulation</keyword>
<evidence type="ECO:0000256" key="2">
    <source>
        <dbReference type="ARBA" id="ARBA00023125"/>
    </source>
</evidence>
<dbReference type="Gene3D" id="3.40.1410.10">
    <property type="entry name" value="Chorismate lyase-like"/>
    <property type="match status" value="1"/>
</dbReference>
<dbReference type="SMART" id="SM00345">
    <property type="entry name" value="HTH_GNTR"/>
    <property type="match status" value="1"/>
</dbReference>
<dbReference type="InterPro" id="IPR036390">
    <property type="entry name" value="WH_DNA-bd_sf"/>
</dbReference>
<keyword evidence="6" id="KW-1185">Reference proteome</keyword>
<evidence type="ECO:0000259" key="4">
    <source>
        <dbReference type="PROSITE" id="PS50949"/>
    </source>
</evidence>
<dbReference type="InterPro" id="IPR011663">
    <property type="entry name" value="UTRA"/>
</dbReference>
<keyword evidence="3" id="KW-0804">Transcription</keyword>
<feature type="domain" description="HTH gntR-type" evidence="4">
    <location>
        <begin position="13"/>
        <end position="81"/>
    </location>
</feature>
<dbReference type="EMBL" id="JADQAZ010000001">
    <property type="protein sequence ID" value="MBT0957275.1"/>
    <property type="molecule type" value="Genomic_DNA"/>
</dbReference>
<evidence type="ECO:0000256" key="3">
    <source>
        <dbReference type="ARBA" id="ARBA00023163"/>
    </source>
</evidence>
<dbReference type="InterPro" id="IPR028978">
    <property type="entry name" value="Chorismate_lyase_/UTRA_dom_sf"/>
</dbReference>
<name>A0AAP2CPF4_9RHOB</name>
<dbReference type="PROSITE" id="PS50949">
    <property type="entry name" value="HTH_GNTR"/>
    <property type="match status" value="1"/>
</dbReference>
<protein>
    <submittedName>
        <fullName evidence="5">GntR family transcriptional regulator</fullName>
    </submittedName>
</protein>
<dbReference type="GO" id="GO:0003677">
    <property type="term" value="F:DNA binding"/>
    <property type="evidence" value="ECO:0007669"/>
    <property type="project" value="UniProtKB-KW"/>
</dbReference>
<reference evidence="5 6" key="1">
    <citation type="journal article" date="2021" name="Arch. Microbiol.">
        <title>Harenicola maris gen. nov., sp. nov. isolated from the Sea of Japan shallow sediments.</title>
        <authorList>
            <person name="Romanenko L.A."/>
            <person name="Kurilenko V.V."/>
            <person name="Chernysheva N.Y."/>
            <person name="Tekutyeva L.A."/>
            <person name="Velansky P.V."/>
            <person name="Svetashev V.I."/>
            <person name="Isaeva M.P."/>
        </authorList>
    </citation>
    <scope>NUCLEOTIDE SEQUENCE [LARGE SCALE GENOMIC DNA]</scope>
    <source>
        <strain evidence="5 6">KMM 3653</strain>
    </source>
</reference>
<dbReference type="SUPFAM" id="SSF64288">
    <property type="entry name" value="Chorismate lyase-like"/>
    <property type="match status" value="1"/>
</dbReference>
<dbReference type="Pfam" id="PF07702">
    <property type="entry name" value="UTRA"/>
    <property type="match status" value="1"/>
</dbReference>
<dbReference type="InterPro" id="IPR000524">
    <property type="entry name" value="Tscrpt_reg_HTH_GntR"/>
</dbReference>
<sequence length="238" mass="26788">MKQSGPVMDIETLPKYAQVRDLLIREILSGHLLDGERLPPERDMAAKLGVAVGTLRKGLRSLEKRGLLERVQGSGNYIRTNEEVSGIYAFFRLELAKGGGLPTARVLSVEAAQMPADLPDLPGGNWAHRIRRMRMLDMVPIAMEEIWLSRNHAETVTAGDLSDSLYQFYKTRLNLWITRAEDRVSLSKMPQWTEGLRLNAGDTCGFIERVSYAQTGAPAETSRTWFDPEVAHYVQNFK</sequence>
<evidence type="ECO:0000313" key="5">
    <source>
        <dbReference type="EMBL" id="MBT0957275.1"/>
    </source>
</evidence>
<dbReference type="InterPro" id="IPR050679">
    <property type="entry name" value="Bact_HTH_transcr_reg"/>
</dbReference>
<comment type="caution">
    <text evidence="5">The sequence shown here is derived from an EMBL/GenBank/DDBJ whole genome shotgun (WGS) entry which is preliminary data.</text>
</comment>
<dbReference type="SUPFAM" id="SSF46785">
    <property type="entry name" value="Winged helix' DNA-binding domain"/>
    <property type="match status" value="1"/>
</dbReference>
<dbReference type="CDD" id="cd07377">
    <property type="entry name" value="WHTH_GntR"/>
    <property type="match status" value="1"/>
</dbReference>
<gene>
    <name evidence="5" type="ORF">IV417_07755</name>
</gene>
<dbReference type="GO" id="GO:0045892">
    <property type="term" value="P:negative regulation of DNA-templated transcription"/>
    <property type="evidence" value="ECO:0007669"/>
    <property type="project" value="TreeGrafter"/>
</dbReference>
<proteinExistence type="predicted"/>